<organism evidence="1 2">
    <name type="scientific">Longimicrobium terrae</name>
    <dbReference type="NCBI Taxonomy" id="1639882"/>
    <lineage>
        <taxon>Bacteria</taxon>
        <taxon>Pseudomonadati</taxon>
        <taxon>Gemmatimonadota</taxon>
        <taxon>Longimicrobiia</taxon>
        <taxon>Longimicrobiales</taxon>
        <taxon>Longimicrobiaceae</taxon>
        <taxon>Longimicrobium</taxon>
    </lineage>
</organism>
<gene>
    <name evidence="1" type="ORF">HNQ61_003558</name>
</gene>
<comment type="caution">
    <text evidence="1">The sequence shown here is derived from an EMBL/GenBank/DDBJ whole genome shotgun (WGS) entry which is preliminary data.</text>
</comment>
<sequence>MSVPQGQAKPDASNPTTSFFGKYLERVGARIPKRRRPATVKLVFPSTCSIFDDPESTLEVLTKIAQAVAGGARKLWFDQEGSVNVDLCAEALTAALAKEARLEKIEVNGEYPKEPDARSCVAGFGTPAVLKEFGYEPTWDIPLLPLERYNSVSRPDTKLLLAEERASRVERIPVLIEEQFGDRVMTLQFGDRLIQFLLAAIDNAVEHGSGDWWIASSFRKLADPDWGKCQIVIFDFGETIHQTMLRLPHNSALRKNAEMYVASQRGAFGSSWSEEGVWTLLALQNQVTSRPGSGPTKKGSGFLSMLKFLNTAIETSPADHAPRMCLLSGNTHVLLDGRHLSSEGIPEEKRATVALNNANDLRYPPNPAAARTLSRFFPGTLVAVQFHVSLTNHFNPVQVSHERPSEDRRTGFGQAHAAVGADLLGRRMG</sequence>
<evidence type="ECO:0000313" key="1">
    <source>
        <dbReference type="EMBL" id="MBB6071898.1"/>
    </source>
</evidence>
<proteinExistence type="predicted"/>
<dbReference type="Proteomes" id="UP000582837">
    <property type="component" value="Unassembled WGS sequence"/>
</dbReference>
<name>A0A841H1Q0_9BACT</name>
<keyword evidence="2" id="KW-1185">Reference proteome</keyword>
<reference evidence="1 2" key="1">
    <citation type="submission" date="2020-08" db="EMBL/GenBank/DDBJ databases">
        <title>Genomic Encyclopedia of Type Strains, Phase IV (KMG-IV): sequencing the most valuable type-strain genomes for metagenomic binning, comparative biology and taxonomic classification.</title>
        <authorList>
            <person name="Goeker M."/>
        </authorList>
    </citation>
    <scope>NUCLEOTIDE SEQUENCE [LARGE SCALE GENOMIC DNA]</scope>
    <source>
        <strain evidence="1 2">DSM 29007</strain>
    </source>
</reference>
<accession>A0A841H1Q0</accession>
<dbReference type="AlphaFoldDB" id="A0A841H1Q0"/>
<evidence type="ECO:0000313" key="2">
    <source>
        <dbReference type="Proteomes" id="UP000582837"/>
    </source>
</evidence>
<dbReference type="EMBL" id="JACHIA010000011">
    <property type="protein sequence ID" value="MBB6071898.1"/>
    <property type="molecule type" value="Genomic_DNA"/>
</dbReference>
<dbReference type="RefSeq" id="WP_170035348.1">
    <property type="nucleotide sequence ID" value="NZ_JABDTL010000001.1"/>
</dbReference>
<protein>
    <submittedName>
        <fullName evidence="1">Uncharacterized protein</fullName>
    </submittedName>
</protein>